<accession>A0A3A6V774</accession>
<evidence type="ECO:0000313" key="2">
    <source>
        <dbReference type="Proteomes" id="UP000277145"/>
    </source>
</evidence>
<organism evidence="1 2">
    <name type="scientific">Legionella pneumophila subsp. pneumophila</name>
    <dbReference type="NCBI Taxonomy" id="91891"/>
    <lineage>
        <taxon>Bacteria</taxon>
        <taxon>Pseudomonadati</taxon>
        <taxon>Pseudomonadota</taxon>
        <taxon>Gammaproteobacteria</taxon>
        <taxon>Legionellales</taxon>
        <taxon>Legionellaceae</taxon>
        <taxon>Legionella</taxon>
    </lineage>
</organism>
<dbReference type="AlphaFoldDB" id="A0A3A6V774"/>
<sequence>MSQNLDQSLSDMSEEEQISYMEDWFRDNYEDPAQECPYAEGEYIYIYGGPYDAYEELEGQFSDEVPERLITQLADKLSLECYNWSGKEVPSKIFDYIEPNPEYYEDFRNNLNMIEKIADLQFDEDVRLHTLKLLYINVITALETYLSEAFTTLINSNPIYKRQFLEKNKDFNERKLPISNIYKQYEAIDDYIKQYLSDLLWHRLEKIEKLYLAAFNLHFSENKQPILYAIHMRHDLVHRGGKDKDGNILVITKNDVIDLTKSVRLFGIHLYSQLTSLNQSN</sequence>
<dbReference type="EMBL" id="QWDR01000001">
    <property type="protein sequence ID" value="RJY33999.1"/>
    <property type="molecule type" value="Genomic_DNA"/>
</dbReference>
<evidence type="ECO:0008006" key="3">
    <source>
        <dbReference type="Google" id="ProtNLM"/>
    </source>
</evidence>
<reference evidence="1 2" key="1">
    <citation type="submission" date="2018-08" db="EMBL/GenBank/DDBJ databases">
        <title>Genome Sequences of Legionella pneumophila subsp. pneumophila Isolates, Recovered from a Drinking Water System in a Large Builging.</title>
        <authorList>
            <person name="Gomez-Alvarez V."/>
            <person name="Boczek L."/>
            <person name="King D."/>
            <person name="Pemberton A."/>
            <person name="Pfaller S."/>
            <person name="Rodgers M."/>
            <person name="Santodomingo J."/>
            <person name="Revetta R."/>
        </authorList>
    </citation>
    <scope>NUCLEOTIDE SEQUENCE [LARGE SCALE GENOMIC DNA]</scope>
    <source>
        <strain evidence="1 2">L01C.1</strain>
    </source>
</reference>
<protein>
    <recommendedName>
        <fullName evidence="3">RiboL-PSP-HEPN domain-containing protein</fullName>
    </recommendedName>
</protein>
<evidence type="ECO:0000313" key="1">
    <source>
        <dbReference type="EMBL" id="RJY33999.1"/>
    </source>
</evidence>
<dbReference type="Proteomes" id="UP000277145">
    <property type="component" value="Unassembled WGS sequence"/>
</dbReference>
<proteinExistence type="predicted"/>
<gene>
    <name evidence="1" type="ORF">D1H98_04175</name>
</gene>
<name>A0A3A6V774_LEGPN</name>
<dbReference type="RefSeq" id="WP_011212710.1">
    <property type="nucleotide sequence ID" value="NZ_CP021281.1"/>
</dbReference>
<comment type="caution">
    <text evidence="1">The sequence shown here is derived from an EMBL/GenBank/DDBJ whole genome shotgun (WGS) entry which is preliminary data.</text>
</comment>